<dbReference type="GO" id="GO:0032259">
    <property type="term" value="P:methylation"/>
    <property type="evidence" value="ECO:0007669"/>
    <property type="project" value="UniProtKB-KW"/>
</dbReference>
<comment type="caution">
    <text evidence="2">The sequence shown here is derived from an EMBL/GenBank/DDBJ whole genome shotgun (WGS) entry which is preliminary data.</text>
</comment>
<dbReference type="Proteomes" id="UP000669179">
    <property type="component" value="Unassembled WGS sequence"/>
</dbReference>
<name>A0A939PBP6_9ACTN</name>
<dbReference type="CDD" id="cd02440">
    <property type="entry name" value="AdoMet_MTases"/>
    <property type="match status" value="1"/>
</dbReference>
<dbReference type="Pfam" id="PF08241">
    <property type="entry name" value="Methyltransf_11"/>
    <property type="match status" value="1"/>
</dbReference>
<evidence type="ECO:0000259" key="1">
    <source>
        <dbReference type="Pfam" id="PF08241"/>
    </source>
</evidence>
<dbReference type="AlphaFoldDB" id="A0A939PBP6"/>
<dbReference type="EMBL" id="JAGEOJ010000008">
    <property type="protein sequence ID" value="MBO2449645.1"/>
    <property type="molecule type" value="Genomic_DNA"/>
</dbReference>
<dbReference type="GO" id="GO:0008757">
    <property type="term" value="F:S-adenosylmethionine-dependent methyltransferase activity"/>
    <property type="evidence" value="ECO:0007669"/>
    <property type="project" value="InterPro"/>
</dbReference>
<feature type="domain" description="Methyltransferase type 11" evidence="1">
    <location>
        <begin position="46"/>
        <end position="136"/>
    </location>
</feature>
<accession>A0A939PBP6</accession>
<evidence type="ECO:0000313" key="3">
    <source>
        <dbReference type="Proteomes" id="UP000669179"/>
    </source>
</evidence>
<dbReference type="PANTHER" id="PTHR43591">
    <property type="entry name" value="METHYLTRANSFERASE"/>
    <property type="match status" value="1"/>
</dbReference>
<keyword evidence="3" id="KW-1185">Reference proteome</keyword>
<dbReference type="InterPro" id="IPR029063">
    <property type="entry name" value="SAM-dependent_MTases_sf"/>
</dbReference>
<dbReference type="SUPFAM" id="SSF53335">
    <property type="entry name" value="S-adenosyl-L-methionine-dependent methyltransferases"/>
    <property type="match status" value="1"/>
</dbReference>
<gene>
    <name evidence="2" type="ORF">J4573_21265</name>
</gene>
<dbReference type="InterPro" id="IPR013216">
    <property type="entry name" value="Methyltransf_11"/>
</dbReference>
<keyword evidence="2" id="KW-0808">Transferase</keyword>
<protein>
    <submittedName>
        <fullName evidence="2">Class I SAM-dependent methyltransferase</fullName>
    </submittedName>
</protein>
<organism evidence="2 3">
    <name type="scientific">Actinomadura barringtoniae</name>
    <dbReference type="NCBI Taxonomy" id="1427535"/>
    <lineage>
        <taxon>Bacteria</taxon>
        <taxon>Bacillati</taxon>
        <taxon>Actinomycetota</taxon>
        <taxon>Actinomycetes</taxon>
        <taxon>Streptosporangiales</taxon>
        <taxon>Thermomonosporaceae</taxon>
        <taxon>Actinomadura</taxon>
    </lineage>
</organism>
<proteinExistence type="predicted"/>
<evidence type="ECO:0000313" key="2">
    <source>
        <dbReference type="EMBL" id="MBO2449645.1"/>
    </source>
</evidence>
<dbReference type="Gene3D" id="3.40.50.150">
    <property type="entry name" value="Vaccinia Virus protein VP39"/>
    <property type="match status" value="1"/>
</dbReference>
<dbReference type="RefSeq" id="WP_208257522.1">
    <property type="nucleotide sequence ID" value="NZ_JAGEOJ010000008.1"/>
</dbReference>
<reference evidence="2" key="1">
    <citation type="submission" date="2021-03" db="EMBL/GenBank/DDBJ databases">
        <authorList>
            <person name="Kanchanasin P."/>
            <person name="Saeng-In P."/>
            <person name="Phongsopitanun W."/>
            <person name="Yuki M."/>
            <person name="Kudo T."/>
            <person name="Ohkuma M."/>
            <person name="Tanasupawat S."/>
        </authorList>
    </citation>
    <scope>NUCLEOTIDE SEQUENCE</scope>
    <source>
        <strain evidence="2">GKU 128</strain>
    </source>
</reference>
<keyword evidence="2" id="KW-0489">Methyltransferase</keyword>
<sequence length="267" mass="28631">MDFDAFERANWPGRAEAYDRGFARLTAHTVEPLLNSTRVGPRTRLLDIGCGPGPVTAAALELGAQVTSADADLDMLEVVARRHPHTHVQLATLPELPFPDEEFDAVVGNYVINHTGNPPAAIEELYRVLRPGGRIALTCWRYPDMRANKVFSEAVQAAEVGQPDDVPAAQPFGVYAEPKAFAGLLGAAGFAGAGADTLRWEHTVDPGAWWDDVVAGTACNGAVINRQDPSTVAKIRAEYDRIIATFPVGEDGRVTLPACALLAHGTR</sequence>